<evidence type="ECO:0000313" key="1">
    <source>
        <dbReference type="Proteomes" id="UP001652626"/>
    </source>
</evidence>
<organism evidence="1 2">
    <name type="scientific">Vanessa tameamea</name>
    <name type="common">Kamehameha butterfly</name>
    <dbReference type="NCBI Taxonomy" id="334116"/>
    <lineage>
        <taxon>Eukaryota</taxon>
        <taxon>Metazoa</taxon>
        <taxon>Ecdysozoa</taxon>
        <taxon>Arthropoda</taxon>
        <taxon>Hexapoda</taxon>
        <taxon>Insecta</taxon>
        <taxon>Pterygota</taxon>
        <taxon>Neoptera</taxon>
        <taxon>Endopterygota</taxon>
        <taxon>Lepidoptera</taxon>
        <taxon>Glossata</taxon>
        <taxon>Ditrysia</taxon>
        <taxon>Papilionoidea</taxon>
        <taxon>Nymphalidae</taxon>
        <taxon>Nymphalinae</taxon>
        <taxon>Vanessa</taxon>
    </lineage>
</organism>
<gene>
    <name evidence="2" type="primary">LOC113392558</name>
</gene>
<dbReference type="PANTHER" id="PTHR33539:SF1">
    <property type="entry name" value="UPF0764 PROTEIN C16ORF89"/>
    <property type="match status" value="1"/>
</dbReference>
<evidence type="ECO:0000313" key="2">
    <source>
        <dbReference type="RefSeq" id="XP_064077052.1"/>
    </source>
</evidence>
<name>A0ABM4B0G9_VANTA</name>
<accession>A0ABM4B0G9</accession>
<keyword evidence="1" id="KW-1185">Reference proteome</keyword>
<protein>
    <submittedName>
        <fullName evidence="2">Uncharacterized protein LOC113392558</fullName>
    </submittedName>
</protein>
<dbReference type="Pfam" id="PF15882">
    <property type="entry name" value="DUF4735"/>
    <property type="match status" value="1"/>
</dbReference>
<reference evidence="2" key="1">
    <citation type="submission" date="2025-08" db="UniProtKB">
        <authorList>
            <consortium name="RefSeq"/>
        </authorList>
    </citation>
    <scope>IDENTIFICATION</scope>
    <source>
        <tissue evidence="2">Whole body</tissue>
    </source>
</reference>
<dbReference type="GeneID" id="113392558"/>
<sequence length="223" mass="25763">MTDLNSYNLNELEDIYPSWQYYSQDVKNKEKWTPNPELSDSCLISLYSSNIVNKGSQSWCSLEDSCYEMLTEGSNFGYALTHRLLLLLVADLGRGCSILSPKQDKALKYKYCTMAYAEVEYIAMNNYEIADLMMEIMCLCSLEGHARFLRRTWLQHMLYFQKPIGCFGTTVISPEVVKSFDGRRFGFNTRYQNVSQEECNIHTTGVASGIFSVAIRYIIQEYY</sequence>
<dbReference type="RefSeq" id="XP_064077052.1">
    <property type="nucleotide sequence ID" value="XM_064220982.1"/>
</dbReference>
<dbReference type="InterPro" id="IPR031751">
    <property type="entry name" value="DUF4735"/>
</dbReference>
<proteinExistence type="predicted"/>
<dbReference type="PANTHER" id="PTHR33539">
    <property type="entry name" value="UPF0764 PROTEIN C16ORF89"/>
    <property type="match status" value="1"/>
</dbReference>
<dbReference type="Proteomes" id="UP001652626">
    <property type="component" value="Chromosome 5"/>
</dbReference>